<dbReference type="GeneID" id="20207828"/>
<feature type="signal peptide" evidence="1">
    <location>
        <begin position="1"/>
        <end position="19"/>
    </location>
</feature>
<dbReference type="RefSeq" id="XP_009028281.1">
    <property type="nucleotide sequence ID" value="XM_009030033.1"/>
</dbReference>
<dbReference type="EMBL" id="AMQM01007347">
    <property type="status" value="NOT_ANNOTATED_CDS"/>
    <property type="molecule type" value="Genomic_DNA"/>
</dbReference>
<name>T1FG79_HELRO</name>
<dbReference type="InParanoid" id="T1FG79"/>
<accession>T1FG79</accession>
<dbReference type="Proteomes" id="UP000015101">
    <property type="component" value="Unassembled WGS sequence"/>
</dbReference>
<sequence>MVRIFIFVLFACLSKSVHSQGCSRTPNTIAYGGSPQPGINTIDSCEASCLASTATCKGIVFDPLALPPCYFLVNSNPTTQSGKTGITWHKSKSYATITKI</sequence>
<reference evidence="4" key="1">
    <citation type="submission" date="2012-12" db="EMBL/GenBank/DDBJ databases">
        <authorList>
            <person name="Hellsten U."/>
            <person name="Grimwood J."/>
            <person name="Chapman J.A."/>
            <person name="Shapiro H."/>
            <person name="Aerts A."/>
            <person name="Otillar R.P."/>
            <person name="Terry A.Y."/>
            <person name="Boore J.L."/>
            <person name="Simakov O."/>
            <person name="Marletaz F."/>
            <person name="Cho S.-J."/>
            <person name="Edsinger-Gonzales E."/>
            <person name="Havlak P."/>
            <person name="Kuo D.-H."/>
            <person name="Larsson T."/>
            <person name="Lv J."/>
            <person name="Arendt D."/>
            <person name="Savage R."/>
            <person name="Osoegawa K."/>
            <person name="de Jong P."/>
            <person name="Lindberg D.R."/>
            <person name="Seaver E.C."/>
            <person name="Weisblat D.A."/>
            <person name="Putnam N.H."/>
            <person name="Grigoriev I.V."/>
            <person name="Rokhsar D.S."/>
        </authorList>
    </citation>
    <scope>NUCLEOTIDE SEQUENCE</scope>
</reference>
<dbReference type="AlphaFoldDB" id="T1FG79"/>
<gene>
    <name evidence="3" type="primary">20207828</name>
    <name evidence="2" type="ORF">HELRODRAFT_180735</name>
</gene>
<keyword evidence="4" id="KW-1185">Reference proteome</keyword>
<evidence type="ECO:0008006" key="5">
    <source>
        <dbReference type="Google" id="ProtNLM"/>
    </source>
</evidence>
<dbReference type="EMBL" id="KB097599">
    <property type="protein sequence ID" value="ESN93644.1"/>
    <property type="molecule type" value="Genomic_DNA"/>
</dbReference>
<dbReference type="EnsemblMetazoa" id="HelroT180735">
    <property type="protein sequence ID" value="HelroP180735"/>
    <property type="gene ID" value="HelroG180735"/>
</dbReference>
<organism evidence="3 4">
    <name type="scientific">Helobdella robusta</name>
    <name type="common">Californian leech</name>
    <dbReference type="NCBI Taxonomy" id="6412"/>
    <lineage>
        <taxon>Eukaryota</taxon>
        <taxon>Metazoa</taxon>
        <taxon>Spiralia</taxon>
        <taxon>Lophotrochozoa</taxon>
        <taxon>Annelida</taxon>
        <taxon>Clitellata</taxon>
        <taxon>Hirudinea</taxon>
        <taxon>Rhynchobdellida</taxon>
        <taxon>Glossiphoniidae</taxon>
        <taxon>Helobdella</taxon>
    </lineage>
</organism>
<proteinExistence type="predicted"/>
<evidence type="ECO:0000313" key="4">
    <source>
        <dbReference type="Proteomes" id="UP000015101"/>
    </source>
</evidence>
<evidence type="ECO:0000313" key="2">
    <source>
        <dbReference type="EMBL" id="ESN93644.1"/>
    </source>
</evidence>
<dbReference type="KEGG" id="hro:HELRODRAFT_180735"/>
<evidence type="ECO:0000256" key="1">
    <source>
        <dbReference type="SAM" id="SignalP"/>
    </source>
</evidence>
<dbReference type="Gene3D" id="3.50.4.10">
    <property type="entry name" value="Hepatocyte Growth Factor"/>
    <property type="match status" value="1"/>
</dbReference>
<keyword evidence="1" id="KW-0732">Signal</keyword>
<reference evidence="2 4" key="2">
    <citation type="journal article" date="2013" name="Nature">
        <title>Insights into bilaterian evolution from three spiralian genomes.</title>
        <authorList>
            <person name="Simakov O."/>
            <person name="Marletaz F."/>
            <person name="Cho S.J."/>
            <person name="Edsinger-Gonzales E."/>
            <person name="Havlak P."/>
            <person name="Hellsten U."/>
            <person name="Kuo D.H."/>
            <person name="Larsson T."/>
            <person name="Lv J."/>
            <person name="Arendt D."/>
            <person name="Savage R."/>
            <person name="Osoegawa K."/>
            <person name="de Jong P."/>
            <person name="Grimwood J."/>
            <person name="Chapman J.A."/>
            <person name="Shapiro H."/>
            <person name="Aerts A."/>
            <person name="Otillar R.P."/>
            <person name="Terry A.Y."/>
            <person name="Boore J.L."/>
            <person name="Grigoriev I.V."/>
            <person name="Lindberg D.R."/>
            <person name="Seaver E.C."/>
            <person name="Weisblat D.A."/>
            <person name="Putnam N.H."/>
            <person name="Rokhsar D.S."/>
        </authorList>
    </citation>
    <scope>NUCLEOTIDE SEQUENCE</scope>
</reference>
<dbReference type="HOGENOM" id="CLU_2309030_0_0_1"/>
<reference evidence="3" key="3">
    <citation type="submission" date="2015-06" db="UniProtKB">
        <authorList>
            <consortium name="EnsemblMetazoa"/>
        </authorList>
    </citation>
    <scope>IDENTIFICATION</scope>
</reference>
<evidence type="ECO:0000313" key="3">
    <source>
        <dbReference type="EnsemblMetazoa" id="HelroP180735"/>
    </source>
</evidence>
<dbReference type="CTD" id="20207828"/>
<feature type="chain" id="PRO_5010980700" description="Apple domain-containing protein" evidence="1">
    <location>
        <begin position="20"/>
        <end position="100"/>
    </location>
</feature>
<protein>
    <recommendedName>
        <fullName evidence="5">Apple domain-containing protein</fullName>
    </recommendedName>
</protein>